<evidence type="ECO:0000313" key="2">
    <source>
        <dbReference type="Proteomes" id="UP000245202"/>
    </source>
</evidence>
<sequence length="59" mass="6707">MYNKQLNDNWTGDWKTSLPGTAWFVSALVCKHANEEETKLKKDPADRIPIGKCGKTIEQ</sequence>
<name>A0A2R5EUR8_9BACL</name>
<gene>
    <name evidence="1" type="ORF">PAT3040_01679</name>
</gene>
<organism evidence="1 2">
    <name type="scientific">Paenibacillus agaridevorans</name>
    <dbReference type="NCBI Taxonomy" id="171404"/>
    <lineage>
        <taxon>Bacteria</taxon>
        <taxon>Bacillati</taxon>
        <taxon>Bacillota</taxon>
        <taxon>Bacilli</taxon>
        <taxon>Bacillales</taxon>
        <taxon>Paenibacillaceae</taxon>
        <taxon>Paenibacillus</taxon>
    </lineage>
</organism>
<dbReference type="RefSeq" id="WP_087568329.1">
    <property type="nucleotide sequence ID" value="NZ_BDQX01000078.1"/>
</dbReference>
<dbReference type="Proteomes" id="UP000245202">
    <property type="component" value="Unassembled WGS sequence"/>
</dbReference>
<keyword evidence="2" id="KW-1185">Reference proteome</keyword>
<evidence type="ECO:0000313" key="1">
    <source>
        <dbReference type="EMBL" id="GBG07131.1"/>
    </source>
</evidence>
<accession>A0A2R5EUR8</accession>
<dbReference type="EMBL" id="BDQX01000078">
    <property type="protein sequence ID" value="GBG07131.1"/>
    <property type="molecule type" value="Genomic_DNA"/>
</dbReference>
<comment type="caution">
    <text evidence="1">The sequence shown here is derived from an EMBL/GenBank/DDBJ whole genome shotgun (WGS) entry which is preliminary data.</text>
</comment>
<reference evidence="1 2" key="1">
    <citation type="submission" date="2017-08" db="EMBL/GenBank/DDBJ databases">
        <title>Substantial Increase in Enzyme Production by Combined Drug-Resistance Mutations in Paenibacillus agaridevorans.</title>
        <authorList>
            <person name="Tanaka Y."/>
            <person name="Funane K."/>
            <person name="Hosaka T."/>
            <person name="Shiwa Y."/>
            <person name="Fujita N."/>
            <person name="Miyazaki T."/>
            <person name="Yoshikawa H."/>
            <person name="Murakami K."/>
            <person name="Kasahara K."/>
            <person name="Inaoka T."/>
            <person name="Hiraga Y."/>
            <person name="Ochi K."/>
        </authorList>
    </citation>
    <scope>NUCLEOTIDE SEQUENCE [LARGE SCALE GENOMIC DNA]</scope>
    <source>
        <strain evidence="1 2">T-3040</strain>
    </source>
</reference>
<dbReference type="AlphaFoldDB" id="A0A2R5EUR8"/>
<protein>
    <submittedName>
        <fullName evidence="1">Uncharacterized protein</fullName>
    </submittedName>
</protein>
<proteinExistence type="predicted"/>